<keyword evidence="8" id="KW-0496">Mitochondrion</keyword>
<reference evidence="11 12" key="1">
    <citation type="journal article" date="2021" name="Elife">
        <title>Chloroplast acquisition without the gene transfer in kleptoplastic sea slugs, Plakobranchus ocellatus.</title>
        <authorList>
            <person name="Maeda T."/>
            <person name="Takahashi S."/>
            <person name="Yoshida T."/>
            <person name="Shimamura S."/>
            <person name="Takaki Y."/>
            <person name="Nagai Y."/>
            <person name="Toyoda A."/>
            <person name="Suzuki Y."/>
            <person name="Arimoto A."/>
            <person name="Ishii H."/>
            <person name="Satoh N."/>
            <person name="Nishiyama T."/>
            <person name="Hasebe M."/>
            <person name="Maruyama T."/>
            <person name="Minagawa J."/>
            <person name="Obokata J."/>
            <person name="Shigenobu S."/>
        </authorList>
    </citation>
    <scope>NUCLEOTIDE SEQUENCE [LARGE SCALE GENOMIC DNA]</scope>
</reference>
<name>A0AAV4DL58_9GAST</name>
<accession>A0AAV4DL58</accession>
<keyword evidence="6" id="KW-0809">Transit peptide</keyword>
<evidence type="ECO:0000256" key="5">
    <source>
        <dbReference type="ARBA" id="ARBA00022694"/>
    </source>
</evidence>
<keyword evidence="2" id="KW-0489">Methyltransferase</keyword>
<dbReference type="GO" id="GO:0005739">
    <property type="term" value="C:mitochondrion"/>
    <property type="evidence" value="ECO:0007669"/>
    <property type="project" value="UniProtKB-SubCell"/>
</dbReference>
<keyword evidence="3" id="KW-0808">Transferase</keyword>
<evidence type="ECO:0000256" key="9">
    <source>
        <dbReference type="ARBA" id="ARBA00029803"/>
    </source>
</evidence>
<keyword evidence="4" id="KW-0949">S-adenosyl-L-methionine</keyword>
<dbReference type="Proteomes" id="UP000735302">
    <property type="component" value="Unassembled WGS sequence"/>
</dbReference>
<dbReference type="PANTHER" id="PTHR13563:SF5">
    <property type="entry name" value="TRNA METHYLTRANSFERASE 10 HOMOLOG C"/>
    <property type="match status" value="1"/>
</dbReference>
<dbReference type="CDD" id="cd18102">
    <property type="entry name" value="Trm10_MRRP1"/>
    <property type="match status" value="1"/>
</dbReference>
<dbReference type="InterPro" id="IPR025812">
    <property type="entry name" value="Trm10_C_MTase_dom"/>
</dbReference>
<keyword evidence="7" id="KW-0175">Coiled coil</keyword>
<evidence type="ECO:0000259" key="10">
    <source>
        <dbReference type="PROSITE" id="PS51675"/>
    </source>
</evidence>
<evidence type="ECO:0000256" key="1">
    <source>
        <dbReference type="ARBA" id="ARBA00004173"/>
    </source>
</evidence>
<dbReference type="GO" id="GO:0000049">
    <property type="term" value="F:tRNA binding"/>
    <property type="evidence" value="ECO:0007669"/>
    <property type="project" value="TreeGrafter"/>
</dbReference>
<keyword evidence="5" id="KW-0819">tRNA processing</keyword>
<gene>
    <name evidence="11" type="ORF">PoB_007152300</name>
</gene>
<proteinExistence type="predicted"/>
<evidence type="ECO:0000256" key="3">
    <source>
        <dbReference type="ARBA" id="ARBA00022679"/>
    </source>
</evidence>
<comment type="subcellular location">
    <subcellularLocation>
        <location evidence="1">Mitochondrion</location>
    </subcellularLocation>
</comment>
<dbReference type="GO" id="GO:0070131">
    <property type="term" value="P:positive regulation of mitochondrial translation"/>
    <property type="evidence" value="ECO:0007669"/>
    <property type="project" value="TreeGrafter"/>
</dbReference>
<organism evidence="11 12">
    <name type="scientific">Plakobranchus ocellatus</name>
    <dbReference type="NCBI Taxonomy" id="259542"/>
    <lineage>
        <taxon>Eukaryota</taxon>
        <taxon>Metazoa</taxon>
        <taxon>Spiralia</taxon>
        <taxon>Lophotrochozoa</taxon>
        <taxon>Mollusca</taxon>
        <taxon>Gastropoda</taxon>
        <taxon>Heterobranchia</taxon>
        <taxon>Euthyneura</taxon>
        <taxon>Panpulmonata</taxon>
        <taxon>Sacoglossa</taxon>
        <taxon>Placobranchoidea</taxon>
        <taxon>Plakobranchidae</taxon>
        <taxon>Plakobranchus</taxon>
    </lineage>
</organism>
<dbReference type="GO" id="GO:0008168">
    <property type="term" value="F:methyltransferase activity"/>
    <property type="evidence" value="ECO:0007669"/>
    <property type="project" value="UniProtKB-KW"/>
</dbReference>
<evidence type="ECO:0000313" key="11">
    <source>
        <dbReference type="EMBL" id="GFO45018.1"/>
    </source>
</evidence>
<dbReference type="InterPro" id="IPR028564">
    <property type="entry name" value="MT_TRM10-typ"/>
</dbReference>
<dbReference type="GO" id="GO:0005654">
    <property type="term" value="C:nucleoplasm"/>
    <property type="evidence" value="ECO:0007669"/>
    <property type="project" value="TreeGrafter"/>
</dbReference>
<dbReference type="AlphaFoldDB" id="A0AAV4DL58"/>
<evidence type="ECO:0000256" key="4">
    <source>
        <dbReference type="ARBA" id="ARBA00022691"/>
    </source>
</evidence>
<keyword evidence="12" id="KW-1185">Reference proteome</keyword>
<dbReference type="InterPro" id="IPR007356">
    <property type="entry name" value="tRNA_m1G_MeTrfase_euk"/>
</dbReference>
<feature type="domain" description="SAM-dependent MTase TRM10-type" evidence="10">
    <location>
        <begin position="249"/>
        <end position="441"/>
    </location>
</feature>
<evidence type="ECO:0000256" key="7">
    <source>
        <dbReference type="ARBA" id="ARBA00023054"/>
    </source>
</evidence>
<evidence type="ECO:0000256" key="2">
    <source>
        <dbReference type="ARBA" id="ARBA00022603"/>
    </source>
</evidence>
<dbReference type="GO" id="GO:0097745">
    <property type="term" value="P:mitochondrial tRNA 5'-end processing"/>
    <property type="evidence" value="ECO:0007669"/>
    <property type="project" value="TreeGrafter"/>
</dbReference>
<dbReference type="PANTHER" id="PTHR13563">
    <property type="entry name" value="TRNA (GUANINE-9-) METHYLTRANSFERASE"/>
    <property type="match status" value="1"/>
</dbReference>
<evidence type="ECO:0000256" key="8">
    <source>
        <dbReference type="ARBA" id="ARBA00023128"/>
    </source>
</evidence>
<comment type="caution">
    <text evidence="11">The sequence shown here is derived from an EMBL/GenBank/DDBJ whole genome shotgun (WGS) entry which is preliminary data.</text>
</comment>
<dbReference type="GO" id="GO:0032259">
    <property type="term" value="P:methylation"/>
    <property type="evidence" value="ECO:0007669"/>
    <property type="project" value="UniProtKB-KW"/>
</dbReference>
<sequence length="441" mass="51801">MHLLHTTLKHHAQVLDHILCSLSAARMTMNSTAIRHANICHRSMPVESAEQHKQVTVPYSAMLGVDNRSLYCGRTVLRKVFLWHKKLNLVRHMSGSVLSKFTKDIDLEKLREEAKREMRKTGQNMQLIDKVRELVAQKCAETIANYTEEEKKKLQVIQLEHNFLYSEGYDIPSPDLMKDELWVEAMALSSKSQRLKYYLYIQKKKYIQDAEREKRAAHKEEMKNREKQEEYEHGRIFMRIYEQTMRRWLNYGLARAMLYGTPLVFDMDYVDHMRPQEQKNTAHQLHDAYCLNRGDPAEDPFHLHFTGCSPNNPVLKLMQIKTQDSPLLLNTVTEKSYIDLFDKDKLVYLSPQGRQVMTEFDPEAVYIIGAFNDKVSSKPVSYARAMEQGIRCQRLPIDEHLSWNQGTKNLTLDQMMKIMLDVKRKLPWKVAFKAIPKRKLR</sequence>
<dbReference type="PROSITE" id="PS51675">
    <property type="entry name" value="SAM_MT_TRM10"/>
    <property type="match status" value="1"/>
</dbReference>
<evidence type="ECO:0000313" key="12">
    <source>
        <dbReference type="Proteomes" id="UP000735302"/>
    </source>
</evidence>
<dbReference type="EMBL" id="BLXT01007988">
    <property type="protein sequence ID" value="GFO45018.1"/>
    <property type="molecule type" value="Genomic_DNA"/>
</dbReference>
<protein>
    <recommendedName>
        <fullName evidence="9">RNA (guanine-9-)-methyltransferase domain-containing protein 1</fullName>
    </recommendedName>
</protein>
<dbReference type="Gene3D" id="3.40.1280.30">
    <property type="match status" value="1"/>
</dbReference>
<dbReference type="InterPro" id="IPR038459">
    <property type="entry name" value="MT_TRM10-typ_sf"/>
</dbReference>
<evidence type="ECO:0000256" key="6">
    <source>
        <dbReference type="ARBA" id="ARBA00022946"/>
    </source>
</evidence>